<gene>
    <name evidence="3" type="ORF">CKAH01_07642</name>
</gene>
<feature type="compositionally biased region" description="Low complexity" evidence="1">
    <location>
        <begin position="106"/>
        <end position="117"/>
    </location>
</feature>
<feature type="region of interest" description="Disordered" evidence="1">
    <location>
        <begin position="1"/>
        <end position="135"/>
    </location>
</feature>
<evidence type="ECO:0000256" key="1">
    <source>
        <dbReference type="SAM" id="MobiDB-lite"/>
    </source>
</evidence>
<name>A0AAE0D2X1_COLKA</name>
<reference evidence="3" key="1">
    <citation type="submission" date="2023-02" db="EMBL/GenBank/DDBJ databases">
        <title>Colletotrichum kahawae CIFC_Que2 genome sequencing and assembly.</title>
        <authorList>
            <person name="Baroncelli R."/>
        </authorList>
    </citation>
    <scope>NUCLEOTIDE SEQUENCE</scope>
    <source>
        <strain evidence="3">CIFC_Que2</strain>
    </source>
</reference>
<keyword evidence="2" id="KW-0812">Transmembrane</keyword>
<keyword evidence="4" id="KW-1185">Reference proteome</keyword>
<evidence type="ECO:0000256" key="2">
    <source>
        <dbReference type="SAM" id="Phobius"/>
    </source>
</evidence>
<keyword evidence="2" id="KW-1133">Transmembrane helix</keyword>
<sequence length="402" mass="43754">MSPQTLRPRQEERRRDDDDWGKLEASGANQLGPVRPSIALSFGVEENASKSGRKEVHSRDSHRRLPGQYAAPEEARRHGTEGESASEAGRMKGKGRRQEETSRPCLALPSLSTAATAQRHGQPRPQANQGRAGPAEVLKKAVEGSITSRRPPSSACRLRPRVLLLHIFILDCGGVSTLLFSLIAASCIVVIVVASPTERTSTSTSPLGTCADCSSAQYLADTSSILDTRPPDRISIIRLSAVNLKPPTLIQVLPGAHRILLSAATLLCQPLTTTRVVRLLPSLHNFTQTAPAPTLPHANPPDPTITVRSSNLHFTRNRALHTARAAAHSIVPPVPCYEIARDWRIRVQLQQKPGPNDPDPTQNLRNQGYDEYKTLKKKDPLRHFPSITVLKGPVGIPVRASP</sequence>
<protein>
    <submittedName>
        <fullName evidence="3">Uncharacterized protein</fullName>
    </submittedName>
</protein>
<organism evidence="3 4">
    <name type="scientific">Colletotrichum kahawae</name>
    <name type="common">Coffee berry disease fungus</name>
    <dbReference type="NCBI Taxonomy" id="34407"/>
    <lineage>
        <taxon>Eukaryota</taxon>
        <taxon>Fungi</taxon>
        <taxon>Dikarya</taxon>
        <taxon>Ascomycota</taxon>
        <taxon>Pezizomycotina</taxon>
        <taxon>Sordariomycetes</taxon>
        <taxon>Hypocreomycetidae</taxon>
        <taxon>Glomerellales</taxon>
        <taxon>Glomerellaceae</taxon>
        <taxon>Colletotrichum</taxon>
        <taxon>Colletotrichum gloeosporioides species complex</taxon>
    </lineage>
</organism>
<accession>A0AAE0D2X1</accession>
<proteinExistence type="predicted"/>
<dbReference type="EMBL" id="VYYT01000411">
    <property type="protein sequence ID" value="KAK2736955.1"/>
    <property type="molecule type" value="Genomic_DNA"/>
</dbReference>
<dbReference type="Proteomes" id="UP001281614">
    <property type="component" value="Unassembled WGS sequence"/>
</dbReference>
<comment type="caution">
    <text evidence="3">The sequence shown here is derived from an EMBL/GenBank/DDBJ whole genome shotgun (WGS) entry which is preliminary data.</text>
</comment>
<evidence type="ECO:0000313" key="4">
    <source>
        <dbReference type="Proteomes" id="UP001281614"/>
    </source>
</evidence>
<dbReference type="AlphaFoldDB" id="A0AAE0D2X1"/>
<evidence type="ECO:0000313" key="3">
    <source>
        <dbReference type="EMBL" id="KAK2736955.1"/>
    </source>
</evidence>
<feature type="transmembrane region" description="Helical" evidence="2">
    <location>
        <begin position="163"/>
        <end position="194"/>
    </location>
</feature>
<keyword evidence="2" id="KW-0472">Membrane</keyword>
<feature type="compositionally biased region" description="Basic and acidic residues" evidence="1">
    <location>
        <begin position="8"/>
        <end position="22"/>
    </location>
</feature>